<keyword evidence="3" id="KW-0687">Ribonucleoprotein</keyword>
<evidence type="ECO:0000313" key="4">
    <source>
        <dbReference type="Proteomes" id="UP001310594"/>
    </source>
</evidence>
<organism evidence="3 4">
    <name type="scientific">Elasticomyces elasticus</name>
    <dbReference type="NCBI Taxonomy" id="574655"/>
    <lineage>
        <taxon>Eukaryota</taxon>
        <taxon>Fungi</taxon>
        <taxon>Dikarya</taxon>
        <taxon>Ascomycota</taxon>
        <taxon>Pezizomycotina</taxon>
        <taxon>Dothideomycetes</taxon>
        <taxon>Dothideomycetidae</taxon>
        <taxon>Mycosphaerellales</taxon>
        <taxon>Teratosphaeriaceae</taxon>
        <taxon>Elasticomyces</taxon>
    </lineage>
</organism>
<dbReference type="InterPro" id="IPR019349">
    <property type="entry name" value="Ribosomal_mS35_mit"/>
</dbReference>
<keyword evidence="3" id="KW-0689">Ribosomal protein</keyword>
<dbReference type="GO" id="GO:0005763">
    <property type="term" value="C:mitochondrial small ribosomal subunit"/>
    <property type="evidence" value="ECO:0007669"/>
    <property type="project" value="TreeGrafter"/>
</dbReference>
<dbReference type="Pfam" id="PF10213">
    <property type="entry name" value="MRP-S28"/>
    <property type="match status" value="1"/>
</dbReference>
<name>A0AAN7VXS7_9PEZI</name>
<dbReference type="PANTHER" id="PTHR13490">
    <property type="entry name" value="MITOCHONDRIAL 28S RIBOSOMAL PROTEIN S28"/>
    <property type="match status" value="1"/>
</dbReference>
<protein>
    <submittedName>
        <fullName evidence="3">37S ribosomal protein S24, mitochondrial</fullName>
    </submittedName>
</protein>
<evidence type="ECO:0000313" key="3">
    <source>
        <dbReference type="EMBL" id="KAK5707559.1"/>
    </source>
</evidence>
<evidence type="ECO:0000259" key="2">
    <source>
        <dbReference type="Pfam" id="PF10213"/>
    </source>
</evidence>
<accession>A0AAN7VXS7</accession>
<dbReference type="GO" id="GO:0003735">
    <property type="term" value="F:structural constituent of ribosome"/>
    <property type="evidence" value="ECO:0007669"/>
    <property type="project" value="InterPro"/>
</dbReference>
<dbReference type="AlphaFoldDB" id="A0AAN7VXS7"/>
<dbReference type="Proteomes" id="UP001310594">
    <property type="component" value="Unassembled WGS sequence"/>
</dbReference>
<gene>
    <name evidence="3" type="primary">RSM24</name>
    <name evidence="3" type="ORF">LTR97_000096</name>
</gene>
<dbReference type="GO" id="GO:0032543">
    <property type="term" value="P:mitochondrial translation"/>
    <property type="evidence" value="ECO:0007669"/>
    <property type="project" value="InterPro"/>
</dbReference>
<dbReference type="InterPro" id="IPR039848">
    <property type="entry name" value="Ribosomal_mS35_mt"/>
</dbReference>
<evidence type="ECO:0000256" key="1">
    <source>
        <dbReference type="SAM" id="MobiDB-lite"/>
    </source>
</evidence>
<feature type="region of interest" description="Disordered" evidence="1">
    <location>
        <begin position="1"/>
        <end position="68"/>
    </location>
</feature>
<sequence length="307" mass="35158">MAAPMKRLCSQAARHSTRRTFTTTAPYHRADHVSNPRDRDSNNPFLTQFPKGDGKDTTPSHLDPQYESDDLSTLALSELDNHRELRSLIRTAAWEMPLLSALHKPFEPPKTKHTSPLRWRYTTYMGEQHPAASKVVVTFDPKDLPGMDDKQREKLQKLAGTRYDHGKSRVKISCESFETQAQNKRYLGDVIQTLIAEAKDPTADSFEDVPLDTRHSKRRVKLKFPSAWRLTEERKSELDAARHRELLEEGRKVEEGTLVSGDRVIEAVEEINLQQVEEPILVEARREVPRGKMGRKEMGQTRGANRL</sequence>
<reference evidence="3" key="1">
    <citation type="submission" date="2023-08" db="EMBL/GenBank/DDBJ databases">
        <title>Black Yeasts Isolated from many extreme environments.</title>
        <authorList>
            <person name="Coleine C."/>
            <person name="Stajich J.E."/>
            <person name="Selbmann L."/>
        </authorList>
    </citation>
    <scope>NUCLEOTIDE SEQUENCE</scope>
    <source>
        <strain evidence="3">CCFEE 5810</strain>
    </source>
</reference>
<comment type="caution">
    <text evidence="3">The sequence shown here is derived from an EMBL/GenBank/DDBJ whole genome shotgun (WGS) entry which is preliminary data.</text>
</comment>
<dbReference type="PANTHER" id="PTHR13490:SF0">
    <property type="entry name" value="SMALL RIBOSOMAL SUBUNIT PROTEIN MS35"/>
    <property type="match status" value="1"/>
</dbReference>
<feature type="domain" description="Small ribosomal subunit protein mS35 mitochondrial conserved" evidence="2">
    <location>
        <begin position="106"/>
        <end position="228"/>
    </location>
</feature>
<feature type="compositionally biased region" description="Basic and acidic residues" evidence="1">
    <location>
        <begin position="28"/>
        <end position="41"/>
    </location>
</feature>
<proteinExistence type="predicted"/>
<dbReference type="EMBL" id="JAVRQU010000001">
    <property type="protein sequence ID" value="KAK5707559.1"/>
    <property type="molecule type" value="Genomic_DNA"/>
</dbReference>